<name>A0A437Q1E3_9GAMM</name>
<dbReference type="Gene3D" id="2.60.40.3440">
    <property type="match status" value="3"/>
</dbReference>
<dbReference type="PROSITE" id="PS50268">
    <property type="entry name" value="CADHERIN_2"/>
    <property type="match status" value="1"/>
</dbReference>
<evidence type="ECO:0000313" key="3">
    <source>
        <dbReference type="EMBL" id="RVU28280.1"/>
    </source>
</evidence>
<dbReference type="CDD" id="cd11304">
    <property type="entry name" value="Cadherin_repeat"/>
    <property type="match status" value="1"/>
</dbReference>
<dbReference type="AlphaFoldDB" id="A0A437Q1E3"/>
<dbReference type="Proteomes" id="UP000282818">
    <property type="component" value="Unassembled WGS sequence"/>
</dbReference>
<feature type="compositionally biased region" description="Low complexity" evidence="1">
    <location>
        <begin position="108"/>
        <end position="127"/>
    </location>
</feature>
<sequence length="702" mass="72104">MATVVGTVSFISGVVYAVKADGTERLLALGDEVFADEVLRTGPQAKVEITMGNGEVVALGEQQSWLVSAESFLEADDYPVEESVVNQDLASIDAIQQAILAGEDPTQVAEPTAAGTPAAGDAGAVTGNEGSSFTTISRTAQEGNPEAGFDTTGPGAAQQTQALFTPELLNRAPEATPDFITTAEDTPVSDRIDATDADGDLLTYTLVSTPENGIAVVNADGTYTYTPNENYNGDDAFIVRVDDGRGGVIEVPVSVVITPVNDAPNANAFQETTPEDTPISSAVFTTDVDGDALTYSLGSGPSNGTVVINTDGTYTYTPSQDFNGNDRFFVTADDGNGGTTQIPVDIIVTPVNDAPTAGAFSESTPEDTPFTDSVFAQDVDGDPLTYSLNTGPSNGSVSLNANGTYTYTPNNGFIGSDSFTVTASDGNGGTVTIPVSINVFPVNDAPVALADNASTQENTPVLISVTGNDSDPDGTINPSTVNIVSGPSNGSLLVNSDGTVEYTPNSGYTGPDSFQYTVQDNDGATSNVATVTIGVDAPVNLPPTATDDNQGVIEDTSATINLAANDSDPDDGLDLTSIVITQQPDHGTLLINGDGTVTYTPDTNYNGPDSFKYTIADAAGNVSNAATVNLTVTPDNDPPVAVDDSGSTAEDTAVTLDLAGNDNDVDDGLDLTSIVITQQPDHGTLLINGDGTVTYTPDANYN</sequence>
<dbReference type="InterPro" id="IPR002126">
    <property type="entry name" value="Cadherin-like_dom"/>
</dbReference>
<evidence type="ECO:0000313" key="4">
    <source>
        <dbReference type="Proteomes" id="UP000282818"/>
    </source>
</evidence>
<proteinExistence type="predicted"/>
<dbReference type="GO" id="GO:0007156">
    <property type="term" value="P:homophilic cell adhesion via plasma membrane adhesion molecules"/>
    <property type="evidence" value="ECO:0007669"/>
    <property type="project" value="InterPro"/>
</dbReference>
<evidence type="ECO:0000259" key="2">
    <source>
        <dbReference type="PROSITE" id="PS50268"/>
    </source>
</evidence>
<dbReference type="GO" id="GO:0016020">
    <property type="term" value="C:membrane"/>
    <property type="evidence" value="ECO:0007669"/>
    <property type="project" value="InterPro"/>
</dbReference>
<organism evidence="3 4">
    <name type="scientific">Neptunomonas marina</name>
    <dbReference type="NCBI Taxonomy" id="1815562"/>
    <lineage>
        <taxon>Bacteria</taxon>
        <taxon>Pseudomonadati</taxon>
        <taxon>Pseudomonadota</taxon>
        <taxon>Gammaproteobacteria</taxon>
        <taxon>Oceanospirillales</taxon>
        <taxon>Oceanospirillaceae</taxon>
        <taxon>Neptunomonas</taxon>
    </lineage>
</organism>
<dbReference type="NCBIfam" id="NF033682">
    <property type="entry name" value="retention_LapA"/>
    <property type="match status" value="1"/>
</dbReference>
<feature type="region of interest" description="Disordered" evidence="1">
    <location>
        <begin position="105"/>
        <end position="131"/>
    </location>
</feature>
<dbReference type="InterPro" id="IPR047777">
    <property type="entry name" value="LapA-like_RM"/>
</dbReference>
<gene>
    <name evidence="3" type="ORF">EOE65_17530</name>
</gene>
<dbReference type="SUPFAM" id="SSF49313">
    <property type="entry name" value="Cadherin-like"/>
    <property type="match status" value="2"/>
</dbReference>
<feature type="domain" description="Cadherin" evidence="2">
    <location>
        <begin position="261"/>
        <end position="357"/>
    </location>
</feature>
<dbReference type="InterPro" id="IPR015919">
    <property type="entry name" value="Cadherin-like_sf"/>
</dbReference>
<dbReference type="NCBIfam" id="TIGR01965">
    <property type="entry name" value="VCBS_repeat"/>
    <property type="match status" value="1"/>
</dbReference>
<reference evidence="3 4" key="1">
    <citation type="submission" date="2019-01" db="EMBL/GenBank/DDBJ databases">
        <authorList>
            <person name="Chen W.-M."/>
        </authorList>
    </citation>
    <scope>NUCLEOTIDE SEQUENCE [LARGE SCALE GENOMIC DNA]</scope>
    <source>
        <strain evidence="3 4">HPM-16</strain>
    </source>
</reference>
<protein>
    <submittedName>
        <fullName evidence="3">Retention module-containing protein</fullName>
    </submittedName>
</protein>
<comment type="caution">
    <text evidence="3">The sequence shown here is derived from an EMBL/GenBank/DDBJ whole genome shotgun (WGS) entry which is preliminary data.</text>
</comment>
<dbReference type="Gene3D" id="2.60.40.2810">
    <property type="match status" value="3"/>
</dbReference>
<accession>A0A437Q1E3</accession>
<dbReference type="NCBIfam" id="NF012211">
    <property type="entry name" value="tand_rpt_95"/>
    <property type="match status" value="6"/>
</dbReference>
<dbReference type="GO" id="GO:0005509">
    <property type="term" value="F:calcium ion binding"/>
    <property type="evidence" value="ECO:0007669"/>
    <property type="project" value="InterPro"/>
</dbReference>
<dbReference type="EMBL" id="SACQ01000014">
    <property type="protein sequence ID" value="RVU28280.1"/>
    <property type="molecule type" value="Genomic_DNA"/>
</dbReference>
<keyword evidence="4" id="KW-1185">Reference proteome</keyword>
<evidence type="ECO:0000256" key="1">
    <source>
        <dbReference type="SAM" id="MobiDB-lite"/>
    </source>
</evidence>
<dbReference type="RefSeq" id="WP_127696163.1">
    <property type="nucleotide sequence ID" value="NZ_SACQ01000014.1"/>
</dbReference>
<dbReference type="Pfam" id="PF17963">
    <property type="entry name" value="Big_9"/>
    <property type="match status" value="6"/>
</dbReference>
<dbReference type="InterPro" id="IPR010221">
    <property type="entry name" value="VCBS_dom"/>
</dbReference>
<feature type="non-terminal residue" evidence="3">
    <location>
        <position position="702"/>
    </location>
</feature>